<evidence type="ECO:0000313" key="1">
    <source>
        <dbReference type="EMBL" id="CAD7398578.1"/>
    </source>
</evidence>
<dbReference type="InterPro" id="IPR038466">
    <property type="entry name" value="S8_pro-domain_sf"/>
</dbReference>
<reference evidence="1" key="1">
    <citation type="submission" date="2020-11" db="EMBL/GenBank/DDBJ databases">
        <authorList>
            <person name="Tran Van P."/>
        </authorList>
    </citation>
    <scope>NUCLEOTIDE SEQUENCE</scope>
</reference>
<sequence>MVQGATLALDYTSDDGEIELANTLVVLSSTAEDGEIEILDDYYHFQHNGLSKRSSSPSLEHHENLLADKQPRVELSPDKCLVVREYVKRCLVRTLLVLSDRVWARIDL</sequence>
<name>A0A7R9CPH8_TIMCR</name>
<dbReference type="EMBL" id="OC317710">
    <property type="protein sequence ID" value="CAD7398578.1"/>
    <property type="molecule type" value="Genomic_DNA"/>
</dbReference>
<accession>A0A7R9CPH8</accession>
<gene>
    <name evidence="1" type="ORF">TCEB3V08_LOCUS4567</name>
</gene>
<dbReference type="Gene3D" id="3.30.70.850">
    <property type="entry name" value="Peptidase S8, pro-domain"/>
    <property type="match status" value="1"/>
</dbReference>
<organism evidence="1">
    <name type="scientific">Timema cristinae</name>
    <name type="common">Walking stick</name>
    <dbReference type="NCBI Taxonomy" id="61476"/>
    <lineage>
        <taxon>Eukaryota</taxon>
        <taxon>Metazoa</taxon>
        <taxon>Ecdysozoa</taxon>
        <taxon>Arthropoda</taxon>
        <taxon>Hexapoda</taxon>
        <taxon>Insecta</taxon>
        <taxon>Pterygota</taxon>
        <taxon>Neoptera</taxon>
        <taxon>Polyneoptera</taxon>
        <taxon>Phasmatodea</taxon>
        <taxon>Timematodea</taxon>
        <taxon>Timematoidea</taxon>
        <taxon>Timematidae</taxon>
        <taxon>Timema</taxon>
    </lineage>
</organism>
<dbReference type="AlphaFoldDB" id="A0A7R9CPH8"/>
<proteinExistence type="predicted"/>
<protein>
    <submittedName>
        <fullName evidence="1">Uncharacterized protein</fullName>
    </submittedName>
</protein>
<dbReference type="SUPFAM" id="SSF54897">
    <property type="entry name" value="Protease propeptides/inhibitors"/>
    <property type="match status" value="1"/>
</dbReference>